<keyword evidence="3" id="KW-1185">Reference proteome</keyword>
<reference evidence="3" key="1">
    <citation type="journal article" date="2015" name="Genome Announc.">
        <title>High-Quality Draft Genome Sequence of Desulfovibrio carbinoliphilus FW-101-2B, an Organic Acid-Oxidizing Sulfate-Reducing Bacterium Isolated from Uranium(VI)-Contaminated Groundwater.</title>
        <authorList>
            <person name="Ramsay B.D."/>
            <person name="Hwang C."/>
            <person name="Woo H.L."/>
            <person name="Carroll S.L."/>
            <person name="Lucas S."/>
            <person name="Han J."/>
            <person name="Lapidus A.L."/>
            <person name="Cheng J.F."/>
            <person name="Goodwin L.A."/>
            <person name="Pitluck S."/>
            <person name="Peters L."/>
            <person name="Chertkov O."/>
            <person name="Held B."/>
            <person name="Detter J.C."/>
            <person name="Han C.S."/>
            <person name="Tapia R."/>
            <person name="Land M.L."/>
            <person name="Hauser L.J."/>
            <person name="Kyrpides N.C."/>
            <person name="Ivanova N.N."/>
            <person name="Mikhailova N."/>
            <person name="Pagani I."/>
            <person name="Woyke T."/>
            <person name="Arkin A.P."/>
            <person name="Dehal P."/>
            <person name="Chivian D."/>
            <person name="Criddle C.S."/>
            <person name="Wu W."/>
            <person name="Chakraborty R."/>
            <person name="Hazen T.C."/>
            <person name="Fields M.W."/>
        </authorList>
    </citation>
    <scope>NUCLEOTIDE SEQUENCE [LARGE SCALE GENOMIC DNA]</scope>
    <source>
        <strain evidence="3">FW-101-2B</strain>
    </source>
</reference>
<dbReference type="Pfam" id="PF13487">
    <property type="entry name" value="HD_5"/>
    <property type="match status" value="1"/>
</dbReference>
<evidence type="ECO:0000313" key="3">
    <source>
        <dbReference type="Proteomes" id="UP000004662"/>
    </source>
</evidence>
<dbReference type="InterPro" id="IPR006674">
    <property type="entry name" value="HD_domain"/>
</dbReference>
<dbReference type="Gene3D" id="1.10.3210.10">
    <property type="entry name" value="Hypothetical protein af1432"/>
    <property type="match status" value="2"/>
</dbReference>
<dbReference type="PANTHER" id="PTHR43155:SF2">
    <property type="entry name" value="CYCLIC DI-GMP PHOSPHODIESTERASE PA4108"/>
    <property type="match status" value="1"/>
</dbReference>
<dbReference type="Gene3D" id="3.30.450.40">
    <property type="match status" value="1"/>
</dbReference>
<sequence length="579" mass="63264">MVPLRRLLKKKNLAPLLGRAEALLGSGWTVAVLESAPEGDDSPFRHLEPLHLDGALIGYLSVTAPPEARSGALDAARLPELARFVAGSIEALIEGESLRRSLAGEALGKYREISLLHRATLGLNGSLRPRDVAQALLGEYRHGELPAEVGMVFLRPPDQDEFVPMCAFGDVAGCRLADIARSTLFWDIARTQKGEIVNDLSVDRRWRGEADLTSLLLSPLFASNRCVGMLALGGVSSVRFEASHLQYVGTLATVAGIAMGNALHFESFQTLINSLMQALATAIDARDPFTAGHSQRVARLGVALAKVVHRDTEFFPDVAYTPSDLEELLYAGLLHDVGKIGIREEVLTKATRLPAGTMAVIGQRLALAALADSRYAKVGLDDFAELERINAVDAISREDAAFVTAIGASQVRIAGTPFPLLTEEELTCLLIPRGNLTPEERREIERHPAESHRILRHIPFPENMGRLLDIISQHHERLDGSGYPAGLKDADILLQSRIIAIVDIYDAITMARHYKPALPRQKALGILWKEAEAGRIDIRLVTLLDRHIGVIEEDCDRLRGRLDLSDYLDHESRPACATA</sequence>
<dbReference type="PROSITE" id="PS51832">
    <property type="entry name" value="HD_GYP"/>
    <property type="match status" value="1"/>
</dbReference>
<dbReference type="InterPro" id="IPR037522">
    <property type="entry name" value="HD_GYP_dom"/>
</dbReference>
<dbReference type="SMART" id="SM00065">
    <property type="entry name" value="GAF"/>
    <property type="match status" value="1"/>
</dbReference>
<dbReference type="STRING" id="694327.DFW101_2972"/>
<evidence type="ECO:0000259" key="1">
    <source>
        <dbReference type="PROSITE" id="PS51832"/>
    </source>
</evidence>
<dbReference type="AlphaFoldDB" id="G7Q5H1"/>
<dbReference type="EMBL" id="CM001368">
    <property type="protein sequence ID" value="EHJ48972.1"/>
    <property type="molecule type" value="Genomic_DNA"/>
</dbReference>
<dbReference type="SUPFAM" id="SSF55781">
    <property type="entry name" value="GAF domain-like"/>
    <property type="match status" value="1"/>
</dbReference>
<dbReference type="eggNOG" id="COG3437">
    <property type="taxonomic scope" value="Bacteria"/>
</dbReference>
<dbReference type="InterPro" id="IPR029016">
    <property type="entry name" value="GAF-like_dom_sf"/>
</dbReference>
<dbReference type="SMART" id="SM00471">
    <property type="entry name" value="HDc"/>
    <property type="match status" value="1"/>
</dbReference>
<protein>
    <submittedName>
        <fullName evidence="2">Metal dependent phosphohydrolase with GAF sensor</fullName>
    </submittedName>
</protein>
<dbReference type="Pfam" id="PF13185">
    <property type="entry name" value="GAF_2"/>
    <property type="match status" value="1"/>
</dbReference>
<dbReference type="HOGENOM" id="CLU_470704_0_0_7"/>
<dbReference type="eggNOG" id="COG2203">
    <property type="taxonomic scope" value="Bacteria"/>
</dbReference>
<name>G7Q5H1_9BACT</name>
<dbReference type="InterPro" id="IPR003018">
    <property type="entry name" value="GAF"/>
</dbReference>
<dbReference type="OrthoDB" id="9769359at2"/>
<dbReference type="Pfam" id="PF01966">
    <property type="entry name" value="HD"/>
    <property type="match status" value="1"/>
</dbReference>
<dbReference type="GO" id="GO:0016787">
    <property type="term" value="F:hydrolase activity"/>
    <property type="evidence" value="ECO:0007669"/>
    <property type="project" value="UniProtKB-KW"/>
</dbReference>
<dbReference type="RefSeq" id="WP_009182326.1">
    <property type="nucleotide sequence ID" value="NZ_CM001368.1"/>
</dbReference>
<organism evidence="2 3">
    <name type="scientific">Solidesulfovibrio carbinoliphilus subsp. oakridgensis</name>
    <dbReference type="NCBI Taxonomy" id="694327"/>
    <lineage>
        <taxon>Bacteria</taxon>
        <taxon>Pseudomonadati</taxon>
        <taxon>Thermodesulfobacteriota</taxon>
        <taxon>Desulfovibrionia</taxon>
        <taxon>Desulfovibrionales</taxon>
        <taxon>Desulfovibrionaceae</taxon>
        <taxon>Solidesulfovibrio</taxon>
    </lineage>
</organism>
<gene>
    <name evidence="2" type="ORF">DFW101_2972</name>
</gene>
<dbReference type="eggNOG" id="COG2206">
    <property type="taxonomic scope" value="Bacteria"/>
</dbReference>
<accession>G7Q5H1</accession>
<dbReference type="CDD" id="cd00077">
    <property type="entry name" value="HDc"/>
    <property type="match status" value="1"/>
</dbReference>
<feature type="domain" description="HD-GYP" evidence="1">
    <location>
        <begin position="268"/>
        <end position="560"/>
    </location>
</feature>
<evidence type="ECO:0000313" key="2">
    <source>
        <dbReference type="EMBL" id="EHJ48972.1"/>
    </source>
</evidence>
<dbReference type="Proteomes" id="UP000004662">
    <property type="component" value="Chromosome"/>
</dbReference>
<dbReference type="SUPFAM" id="SSF109604">
    <property type="entry name" value="HD-domain/PDEase-like"/>
    <property type="match status" value="1"/>
</dbReference>
<dbReference type="PANTHER" id="PTHR43155">
    <property type="entry name" value="CYCLIC DI-GMP PHOSPHODIESTERASE PA4108-RELATED"/>
    <property type="match status" value="1"/>
</dbReference>
<proteinExistence type="predicted"/>
<dbReference type="InterPro" id="IPR003607">
    <property type="entry name" value="HD/PDEase_dom"/>
</dbReference>